<dbReference type="AlphaFoldDB" id="A0A1R4EJ00"/>
<keyword evidence="4 8" id="KW-0378">Hydrolase</keyword>
<evidence type="ECO:0000256" key="3">
    <source>
        <dbReference type="ARBA" id="ARBA00022763"/>
    </source>
</evidence>
<evidence type="ECO:0000256" key="4">
    <source>
        <dbReference type="ARBA" id="ARBA00022801"/>
    </source>
</evidence>
<dbReference type="EC" id="3.4.-.-" evidence="8"/>
<evidence type="ECO:0000256" key="1">
    <source>
        <dbReference type="ARBA" id="ARBA00008136"/>
    </source>
</evidence>
<dbReference type="GO" id="GO:0016829">
    <property type="term" value="F:lyase activity"/>
    <property type="evidence" value="ECO:0007669"/>
    <property type="project" value="UniProtKB-KW"/>
</dbReference>
<dbReference type="InterPro" id="IPR036590">
    <property type="entry name" value="SRAP-like"/>
</dbReference>
<comment type="similarity">
    <text evidence="1 8">Belongs to the SOS response-associated peptidase family.</text>
</comment>
<keyword evidence="10" id="KW-1185">Reference proteome</keyword>
<evidence type="ECO:0000256" key="5">
    <source>
        <dbReference type="ARBA" id="ARBA00023124"/>
    </source>
</evidence>
<dbReference type="RefSeq" id="WP_167367085.1">
    <property type="nucleotide sequence ID" value="NZ_FUGD01000169.1"/>
</dbReference>
<keyword evidence="5" id="KW-0190">Covalent protein-DNA linkage</keyword>
<keyword evidence="3" id="KW-0227">DNA damage</keyword>
<evidence type="ECO:0000313" key="9">
    <source>
        <dbReference type="EMBL" id="SJM38450.1"/>
    </source>
</evidence>
<proteinExistence type="inferred from homology"/>
<protein>
    <recommendedName>
        <fullName evidence="8">Abasic site processing protein</fullName>
        <ecNumber evidence="8">3.4.-.-</ecNumber>
    </recommendedName>
</protein>
<organism evidence="9 10">
    <name type="scientific">Psychrobacter pasteurii</name>
    <dbReference type="NCBI Taxonomy" id="1945520"/>
    <lineage>
        <taxon>Bacteria</taxon>
        <taxon>Pseudomonadati</taxon>
        <taxon>Pseudomonadota</taxon>
        <taxon>Gammaproteobacteria</taxon>
        <taxon>Moraxellales</taxon>
        <taxon>Moraxellaceae</taxon>
        <taxon>Psychrobacter</taxon>
    </lineage>
</organism>
<evidence type="ECO:0000256" key="6">
    <source>
        <dbReference type="ARBA" id="ARBA00023125"/>
    </source>
</evidence>
<dbReference type="GO" id="GO:0003697">
    <property type="term" value="F:single-stranded DNA binding"/>
    <property type="evidence" value="ECO:0007669"/>
    <property type="project" value="InterPro"/>
</dbReference>
<dbReference type="Proteomes" id="UP000188169">
    <property type="component" value="Unassembled WGS sequence"/>
</dbReference>
<keyword evidence="6" id="KW-0238">DNA-binding</keyword>
<dbReference type="Pfam" id="PF02586">
    <property type="entry name" value="SRAP"/>
    <property type="match status" value="1"/>
</dbReference>
<keyword evidence="7" id="KW-0456">Lyase</keyword>
<dbReference type="PANTHER" id="PTHR13604:SF0">
    <property type="entry name" value="ABASIC SITE PROCESSING PROTEIN HMCES"/>
    <property type="match status" value="1"/>
</dbReference>
<sequence length="207" mass="24259">MCSNFEPASPKQIESILNKQLEIDFNYKKRVYPKDYCPIIIQTDKGLSIVKGQFGLTPFWASAPVDYSTYNARIETIEDKKTFKPAFTRNQFCLVPMQGFMEPYYSSGDNNKNEWKRIYRKDNEAFTIAGLYEFNNHFNEPVHSFTLLTHNADDEPFMSQFHKPNKEKRSIYLVDEELRGKYLKAKHSSVEELMSTIDGRLFNFSDI</sequence>
<evidence type="ECO:0000313" key="10">
    <source>
        <dbReference type="Proteomes" id="UP000188169"/>
    </source>
</evidence>
<accession>A0A1R4EJ00</accession>
<evidence type="ECO:0000256" key="8">
    <source>
        <dbReference type="RuleBase" id="RU364100"/>
    </source>
</evidence>
<evidence type="ECO:0000256" key="7">
    <source>
        <dbReference type="ARBA" id="ARBA00023239"/>
    </source>
</evidence>
<dbReference type="PANTHER" id="PTHR13604">
    <property type="entry name" value="DC12-RELATED"/>
    <property type="match status" value="1"/>
</dbReference>
<name>A0A1R4EJ00_9GAMM</name>
<gene>
    <name evidence="9" type="ORF">A1019T_02443</name>
</gene>
<dbReference type="InterPro" id="IPR003738">
    <property type="entry name" value="SRAP"/>
</dbReference>
<dbReference type="GO" id="GO:0008233">
    <property type="term" value="F:peptidase activity"/>
    <property type="evidence" value="ECO:0007669"/>
    <property type="project" value="UniProtKB-KW"/>
</dbReference>
<dbReference type="GO" id="GO:0106300">
    <property type="term" value="P:protein-DNA covalent cross-linking repair"/>
    <property type="evidence" value="ECO:0007669"/>
    <property type="project" value="InterPro"/>
</dbReference>
<dbReference type="Gene3D" id="3.90.1680.10">
    <property type="entry name" value="SOS response associated peptidase-like"/>
    <property type="match status" value="1"/>
</dbReference>
<dbReference type="SUPFAM" id="SSF143081">
    <property type="entry name" value="BB1717-like"/>
    <property type="match status" value="1"/>
</dbReference>
<reference evidence="10" key="1">
    <citation type="submission" date="2017-02" db="EMBL/GenBank/DDBJ databases">
        <authorList>
            <person name="Mornico D."/>
        </authorList>
    </citation>
    <scope>NUCLEOTIDE SEQUENCE [LARGE SCALE GENOMIC DNA]</scope>
</reference>
<dbReference type="GO" id="GO:0006508">
    <property type="term" value="P:proteolysis"/>
    <property type="evidence" value="ECO:0007669"/>
    <property type="project" value="UniProtKB-KW"/>
</dbReference>
<keyword evidence="2 8" id="KW-0645">Protease</keyword>
<dbReference type="EMBL" id="FUGD01000169">
    <property type="protein sequence ID" value="SJM38450.1"/>
    <property type="molecule type" value="Genomic_DNA"/>
</dbReference>
<evidence type="ECO:0000256" key="2">
    <source>
        <dbReference type="ARBA" id="ARBA00022670"/>
    </source>
</evidence>